<evidence type="ECO:0000256" key="5">
    <source>
        <dbReference type="ARBA" id="ARBA00093760"/>
    </source>
</evidence>
<keyword evidence="3 7" id="KW-0255">Endonuclease</keyword>
<dbReference type="Pfam" id="PF09520">
    <property type="entry name" value="RE_TdeIII"/>
    <property type="match status" value="1"/>
</dbReference>
<evidence type="ECO:0000313" key="8">
    <source>
        <dbReference type="Proteomes" id="UP000186666"/>
    </source>
</evidence>
<dbReference type="RefSeq" id="WP_068584710.1">
    <property type="nucleotide sequence ID" value="NZ_FTNK01000024.1"/>
</dbReference>
<sequence length="263" mass="30069">MNETTKQHIKTHLAGVMRKIITRRLEEPFGENQVMISNPFGYRLVPLEVWKGAKFERSFVTTLGQGIFEQLAKIIAEGSGAIASNQHDESFRVCTWRIEKIDEILKAQRENRSTPDWNREVSEILALNNERFEDVTVKSDLYILRENGKKEFYSFKTVKPNLDQTERAKRDMLRLVAGGTDVEAYFALPFNPAGEGEPYRSSGFTIPYKLLNLDDATSVLIGASLWNKIGASDSTYSELLDIFEEVGQEFTPIIRRDYFGLQD</sequence>
<gene>
    <name evidence="7" type="ORF">SAMN05421578_12447</name>
</gene>
<dbReference type="EMBL" id="FTNK01000024">
    <property type="protein sequence ID" value="SIR62918.1"/>
    <property type="molecule type" value="Genomic_DNA"/>
</dbReference>
<keyword evidence="8" id="KW-1185">Reference proteome</keyword>
<evidence type="ECO:0000313" key="7">
    <source>
        <dbReference type="EMBL" id="SIR62918.1"/>
    </source>
</evidence>
<evidence type="ECO:0000256" key="4">
    <source>
        <dbReference type="ARBA" id="ARBA00022801"/>
    </source>
</evidence>
<keyword evidence="2" id="KW-0680">Restriction system</keyword>
<protein>
    <recommendedName>
        <fullName evidence="6">type II site-specific deoxyribonuclease</fullName>
        <ecNumber evidence="6">3.1.21.4</ecNumber>
    </recommendedName>
</protein>
<evidence type="ECO:0000256" key="1">
    <source>
        <dbReference type="ARBA" id="ARBA00022722"/>
    </source>
</evidence>
<dbReference type="GO" id="GO:0004519">
    <property type="term" value="F:endonuclease activity"/>
    <property type="evidence" value="ECO:0007669"/>
    <property type="project" value="UniProtKB-KW"/>
</dbReference>
<keyword evidence="4" id="KW-0378">Hydrolase</keyword>
<dbReference type="InterPro" id="IPR019045">
    <property type="entry name" value="Restrct_endonuc_II_HinfI"/>
</dbReference>
<evidence type="ECO:0000256" key="2">
    <source>
        <dbReference type="ARBA" id="ARBA00022747"/>
    </source>
</evidence>
<evidence type="ECO:0000256" key="3">
    <source>
        <dbReference type="ARBA" id="ARBA00022759"/>
    </source>
</evidence>
<name>A0ABY1KFF1_9BACL</name>
<dbReference type="Proteomes" id="UP000186666">
    <property type="component" value="Unassembled WGS sequence"/>
</dbReference>
<proteinExistence type="predicted"/>
<comment type="catalytic activity">
    <reaction evidence="5">
        <text>Endonucleolytic cleavage of DNA to give specific double-stranded fragments with terminal 5'-phosphates.</text>
        <dbReference type="EC" id="3.1.21.4"/>
    </reaction>
</comment>
<keyword evidence="1" id="KW-0540">Nuclease</keyword>
<dbReference type="EC" id="3.1.21.4" evidence="6"/>
<evidence type="ECO:0000256" key="6">
    <source>
        <dbReference type="ARBA" id="ARBA00093790"/>
    </source>
</evidence>
<comment type="caution">
    <text evidence="7">The sequence shown here is derived from an EMBL/GenBank/DDBJ whole genome shotgun (WGS) entry which is preliminary data.</text>
</comment>
<accession>A0ABY1KFF1</accession>
<organism evidence="7 8">
    <name type="scientific">Paenibacillus macquariensis</name>
    <dbReference type="NCBI Taxonomy" id="948756"/>
    <lineage>
        <taxon>Bacteria</taxon>
        <taxon>Bacillati</taxon>
        <taxon>Bacillota</taxon>
        <taxon>Bacilli</taxon>
        <taxon>Bacillales</taxon>
        <taxon>Paenibacillaceae</taxon>
        <taxon>Paenibacillus</taxon>
    </lineage>
</organism>
<reference evidence="7 8" key="1">
    <citation type="submission" date="2017-01" db="EMBL/GenBank/DDBJ databases">
        <authorList>
            <person name="Varghese N."/>
            <person name="Submissions S."/>
        </authorList>
    </citation>
    <scope>NUCLEOTIDE SEQUENCE [LARGE SCALE GENOMIC DNA]</scope>
    <source>
        <strain evidence="7 8">ATCC 23464</strain>
    </source>
</reference>